<dbReference type="InterPro" id="IPR011009">
    <property type="entry name" value="Kinase-like_dom_sf"/>
</dbReference>
<evidence type="ECO:0000256" key="6">
    <source>
        <dbReference type="ARBA" id="ARBA00022679"/>
    </source>
</evidence>
<reference evidence="14" key="1">
    <citation type="submission" date="2020-07" db="EMBL/GenBank/DDBJ databases">
        <authorList>
            <person name="Pettersson B.M.F."/>
            <person name="Behra P.R.K."/>
            <person name="Ramesh M."/>
            <person name="Das S."/>
            <person name="Dasgupta S."/>
            <person name="Kirsebom L.A."/>
        </authorList>
    </citation>
    <scope>NUCLEOTIDE SEQUENCE</scope>
    <source>
        <strain evidence="14">DSM 44838</strain>
    </source>
</reference>
<keyword evidence="8 14" id="KW-0418">Kinase</keyword>
<dbReference type="Proteomes" id="UP001141629">
    <property type="component" value="Unassembled WGS sequence"/>
</dbReference>
<dbReference type="PROSITE" id="PS50011">
    <property type="entry name" value="PROTEIN_KINASE_DOM"/>
    <property type="match status" value="1"/>
</dbReference>
<comment type="caution">
    <text evidence="14">The sequence shown here is derived from an EMBL/GenBank/DDBJ whole genome shotgun (WGS) entry which is preliminary data.</text>
</comment>
<dbReference type="InterPro" id="IPR001245">
    <property type="entry name" value="Ser-Thr/Tyr_kinase_cat_dom"/>
</dbReference>
<keyword evidence="10" id="KW-0206">Cytoskeleton</keyword>
<gene>
    <name evidence="14" type="ORF">H7K45_29305</name>
</gene>
<evidence type="ECO:0000259" key="13">
    <source>
        <dbReference type="PROSITE" id="PS50011"/>
    </source>
</evidence>
<protein>
    <recommendedName>
        <fullName evidence="4">non-specific serine/threonine protein kinase</fullName>
        <ecNumber evidence="4">2.7.11.1</ecNumber>
    </recommendedName>
</protein>
<keyword evidence="6" id="KW-0808">Transferase</keyword>
<dbReference type="PANTHER" id="PTHR43289">
    <property type="entry name" value="MITOGEN-ACTIVATED PROTEIN KINASE KINASE KINASE 20-RELATED"/>
    <property type="match status" value="1"/>
</dbReference>
<evidence type="ECO:0000256" key="12">
    <source>
        <dbReference type="SAM" id="Phobius"/>
    </source>
</evidence>
<evidence type="ECO:0000256" key="3">
    <source>
        <dbReference type="ARBA" id="ARBA00010886"/>
    </source>
</evidence>
<organism evidence="14 15">
    <name type="scientific">Mycobacterium yunnanensis</name>
    <dbReference type="NCBI Taxonomy" id="368477"/>
    <lineage>
        <taxon>Bacteria</taxon>
        <taxon>Bacillati</taxon>
        <taxon>Actinomycetota</taxon>
        <taxon>Actinomycetes</taxon>
        <taxon>Mycobacteriales</taxon>
        <taxon>Mycobacteriaceae</taxon>
        <taxon>Mycobacterium</taxon>
    </lineage>
</organism>
<dbReference type="AlphaFoldDB" id="A0A9X2ZB54"/>
<dbReference type="Gene3D" id="3.30.200.20">
    <property type="entry name" value="Phosphorylase Kinase, domain 1"/>
    <property type="match status" value="1"/>
</dbReference>
<keyword evidence="9" id="KW-0067">ATP-binding</keyword>
<dbReference type="SUPFAM" id="SSF56112">
    <property type="entry name" value="Protein kinase-like (PK-like)"/>
    <property type="match status" value="1"/>
</dbReference>
<dbReference type="Gene3D" id="1.10.510.10">
    <property type="entry name" value="Transferase(Phosphotransferase) domain 1"/>
    <property type="match status" value="1"/>
</dbReference>
<keyword evidence="7" id="KW-0547">Nucleotide-binding</keyword>
<evidence type="ECO:0000256" key="11">
    <source>
        <dbReference type="SAM" id="MobiDB-lite"/>
    </source>
</evidence>
<evidence type="ECO:0000313" key="15">
    <source>
        <dbReference type="Proteomes" id="UP001141629"/>
    </source>
</evidence>
<evidence type="ECO:0000256" key="1">
    <source>
        <dbReference type="ARBA" id="ARBA00004300"/>
    </source>
</evidence>
<dbReference type="PANTHER" id="PTHR43289:SF6">
    <property type="entry name" value="SERINE_THREONINE-PROTEIN KINASE NEKL-3"/>
    <property type="match status" value="1"/>
</dbReference>
<reference evidence="14" key="2">
    <citation type="journal article" date="2022" name="BMC Genomics">
        <title>Comparative genome analysis of mycobacteria focusing on tRNA and non-coding RNA.</title>
        <authorList>
            <person name="Behra P.R.K."/>
            <person name="Pettersson B.M.F."/>
            <person name="Ramesh M."/>
            <person name="Das S."/>
            <person name="Dasgupta S."/>
            <person name="Kirsebom L.A."/>
        </authorList>
    </citation>
    <scope>NUCLEOTIDE SEQUENCE</scope>
    <source>
        <strain evidence="14">DSM 44838</strain>
    </source>
</reference>
<evidence type="ECO:0000256" key="10">
    <source>
        <dbReference type="ARBA" id="ARBA00023212"/>
    </source>
</evidence>
<dbReference type="GO" id="GO:0004674">
    <property type="term" value="F:protein serine/threonine kinase activity"/>
    <property type="evidence" value="ECO:0007669"/>
    <property type="project" value="UniProtKB-KW"/>
</dbReference>
<evidence type="ECO:0000256" key="8">
    <source>
        <dbReference type="ARBA" id="ARBA00022777"/>
    </source>
</evidence>
<dbReference type="CDD" id="cd14014">
    <property type="entry name" value="STKc_PknB_like"/>
    <property type="match status" value="1"/>
</dbReference>
<keyword evidence="10" id="KW-0963">Cytoplasm</keyword>
<dbReference type="SMART" id="SM00220">
    <property type="entry name" value="S_TKc"/>
    <property type="match status" value="1"/>
</dbReference>
<feature type="compositionally biased region" description="Low complexity" evidence="11">
    <location>
        <begin position="353"/>
        <end position="375"/>
    </location>
</feature>
<evidence type="ECO:0000256" key="9">
    <source>
        <dbReference type="ARBA" id="ARBA00022840"/>
    </source>
</evidence>
<keyword evidence="15" id="KW-1185">Reference proteome</keyword>
<evidence type="ECO:0000256" key="2">
    <source>
        <dbReference type="ARBA" id="ARBA00004647"/>
    </source>
</evidence>
<dbReference type="InterPro" id="IPR000719">
    <property type="entry name" value="Prot_kinase_dom"/>
</dbReference>
<evidence type="ECO:0000313" key="14">
    <source>
        <dbReference type="EMBL" id="MCV7424646.1"/>
    </source>
</evidence>
<proteinExistence type="inferred from homology"/>
<dbReference type="EC" id="2.7.11.1" evidence="4"/>
<feature type="transmembrane region" description="Helical" evidence="12">
    <location>
        <begin position="324"/>
        <end position="345"/>
    </location>
</feature>
<dbReference type="Pfam" id="PF07714">
    <property type="entry name" value="PK_Tyr_Ser-Thr"/>
    <property type="match status" value="1"/>
</dbReference>
<dbReference type="GO" id="GO:0005524">
    <property type="term" value="F:ATP binding"/>
    <property type="evidence" value="ECO:0007669"/>
    <property type="project" value="UniProtKB-KW"/>
</dbReference>
<sequence>MPLRPGDVFAGVTVLRVLGEGASGAVYLTAHPRTLRQDALRVLPAAASADPDFRARFHRRADLAATLWHPHVVGVHAHGEFQGLQWASTDYVDGTDAAALVRDRYDTGMPADQVLDVVTAIADALDHAHARHLAHGDVTAASILLTNEPRRRACLTDFAVPRAHDDPRADQYGLAATARHLLSGVPPGPEVRPLGETRQDLAAFDPALLRALSVDPRQRFDACLDFAAALRDAASAATQAQPIADPAAWAPTEHLANPKTGSGLPEVFVAAWSAEEPDPLAEFGPEVDPEFAPTMAAGQLTPEPEPEPPYEPPYEAPAASHGRIWAYAGVAALLALVLVLVVVVVRGGGADSGTGAATSTSAVAAPSPSVDAPTTGVGGRPRPAEIRGVDPTGEDCEGGFQITGQAGWASQGVRGSPAATCAFVGNVLKAYWDAADPSRDGRSVVVAGAIPCGEGAACVGEKFLVTCAAEGSDPWITCRGGRDAVVILY</sequence>
<dbReference type="EMBL" id="JACKVK010000020">
    <property type="protein sequence ID" value="MCV7424646.1"/>
    <property type="molecule type" value="Genomic_DNA"/>
</dbReference>
<keyword evidence="12" id="KW-1133">Transmembrane helix</keyword>
<evidence type="ECO:0000256" key="4">
    <source>
        <dbReference type="ARBA" id="ARBA00012513"/>
    </source>
</evidence>
<comment type="subcellular location">
    <subcellularLocation>
        <location evidence="1">Cytoplasm</location>
        <location evidence="1">Cytoskeleton</location>
        <location evidence="1">Microtubule organizing center</location>
        <location evidence="1">Centrosome</location>
    </subcellularLocation>
    <subcellularLocation>
        <location evidence="2">Cytoplasm</location>
        <location evidence="2">Cytoskeleton</location>
        <location evidence="2">Spindle pole</location>
    </subcellularLocation>
</comment>
<evidence type="ECO:0000256" key="5">
    <source>
        <dbReference type="ARBA" id="ARBA00022527"/>
    </source>
</evidence>
<accession>A0A9X2ZB54</accession>
<name>A0A9X2ZB54_9MYCO</name>
<keyword evidence="5 14" id="KW-0723">Serine/threonine-protein kinase</keyword>
<feature type="region of interest" description="Disordered" evidence="11">
    <location>
        <begin position="351"/>
        <end position="395"/>
    </location>
</feature>
<feature type="domain" description="Protein kinase" evidence="13">
    <location>
        <begin position="12"/>
        <end position="324"/>
    </location>
</feature>
<keyword evidence="12" id="KW-0472">Membrane</keyword>
<evidence type="ECO:0000256" key="7">
    <source>
        <dbReference type="ARBA" id="ARBA00022741"/>
    </source>
</evidence>
<keyword evidence="12" id="KW-0812">Transmembrane</keyword>
<comment type="similarity">
    <text evidence="3">Belongs to the protein kinase superfamily. NEK Ser/Thr protein kinase family. NIMA subfamily.</text>
</comment>
<dbReference type="RefSeq" id="WP_263999715.1">
    <property type="nucleotide sequence ID" value="NZ_JACKVK010000020.1"/>
</dbReference>